<evidence type="ECO:0000313" key="3">
    <source>
        <dbReference type="Proteomes" id="UP000020681"/>
    </source>
</evidence>
<protein>
    <submittedName>
        <fullName evidence="2">Uncharacterized protein</fullName>
    </submittedName>
</protein>
<reference evidence="2 3" key="1">
    <citation type="submission" date="2014-01" db="EMBL/GenBank/DDBJ databases">
        <authorList>
            <person name="Dobos K."/>
            <person name="Lenaerts A."/>
            <person name="Ordway D."/>
            <person name="DeGroote M.A."/>
            <person name="Parker T."/>
            <person name="Sizemore C."/>
            <person name="Tallon L.J."/>
            <person name="Sadzewicz L.K."/>
            <person name="Sengamalay N."/>
            <person name="Fraser C.M."/>
            <person name="Hine E."/>
            <person name="Shefchek K.A."/>
            <person name="Das S.P."/>
            <person name="Tettelin H."/>
        </authorList>
    </citation>
    <scope>NUCLEOTIDE SEQUENCE [LARGE SCALE GENOMIC DNA]</scope>
    <source>
        <strain evidence="2 3">Harvey</strain>
    </source>
</reference>
<dbReference type="Proteomes" id="UP000020681">
    <property type="component" value="Unassembled WGS sequence"/>
</dbReference>
<name>A0ABP3AT39_MYCUL</name>
<dbReference type="EMBL" id="JAOL01000058">
    <property type="protein sequence ID" value="EUA93535.1"/>
    <property type="molecule type" value="Genomic_DNA"/>
</dbReference>
<organism evidence="2 3">
    <name type="scientific">Mycobacterium ulcerans str. Harvey</name>
    <dbReference type="NCBI Taxonomy" id="1299332"/>
    <lineage>
        <taxon>Bacteria</taxon>
        <taxon>Bacillati</taxon>
        <taxon>Actinomycetota</taxon>
        <taxon>Actinomycetes</taxon>
        <taxon>Mycobacteriales</taxon>
        <taxon>Mycobacteriaceae</taxon>
        <taxon>Mycobacterium</taxon>
        <taxon>Mycobacterium ulcerans group</taxon>
    </lineage>
</organism>
<feature type="compositionally biased region" description="Low complexity" evidence="1">
    <location>
        <begin position="8"/>
        <end position="20"/>
    </location>
</feature>
<keyword evidence="3" id="KW-1185">Reference proteome</keyword>
<feature type="region of interest" description="Disordered" evidence="1">
    <location>
        <begin position="1"/>
        <end position="21"/>
    </location>
</feature>
<evidence type="ECO:0000313" key="2">
    <source>
        <dbReference type="EMBL" id="EUA93535.1"/>
    </source>
</evidence>
<proteinExistence type="predicted"/>
<sequence>MVAYHQRATATTPATPASPSHFHTLRMTTGYLCLWCWGGIKQPDLGPSAQ</sequence>
<evidence type="ECO:0000256" key="1">
    <source>
        <dbReference type="SAM" id="MobiDB-lite"/>
    </source>
</evidence>
<comment type="caution">
    <text evidence="2">The sequence shown here is derived from an EMBL/GenBank/DDBJ whole genome shotgun (WGS) entry which is preliminary data.</text>
</comment>
<gene>
    <name evidence="2" type="ORF">I551_9191</name>
</gene>
<accession>A0ABP3AT39</accession>